<dbReference type="SUPFAM" id="SSF81324">
    <property type="entry name" value="Voltage-gated potassium channels"/>
    <property type="match status" value="1"/>
</dbReference>
<comment type="subcellular location">
    <subcellularLocation>
        <location evidence="1">Membrane</location>
        <topology evidence="1">Multi-pass membrane protein</topology>
    </subcellularLocation>
</comment>
<feature type="transmembrane region" description="Helical" evidence="5">
    <location>
        <begin position="36"/>
        <end position="52"/>
    </location>
</feature>
<evidence type="ECO:0000256" key="5">
    <source>
        <dbReference type="SAM" id="Phobius"/>
    </source>
</evidence>
<dbReference type="RefSeq" id="WP_377348140.1">
    <property type="nucleotide sequence ID" value="NZ_JBHLTP010000010.1"/>
</dbReference>
<keyword evidence="4 5" id="KW-0472">Membrane</keyword>
<evidence type="ECO:0000256" key="4">
    <source>
        <dbReference type="ARBA" id="ARBA00023136"/>
    </source>
</evidence>
<evidence type="ECO:0000313" key="6">
    <source>
        <dbReference type="EMBL" id="MFC0524302.1"/>
    </source>
</evidence>
<evidence type="ECO:0000256" key="1">
    <source>
        <dbReference type="ARBA" id="ARBA00004141"/>
    </source>
</evidence>
<feature type="transmembrane region" description="Helical" evidence="5">
    <location>
        <begin position="165"/>
        <end position="187"/>
    </location>
</feature>
<dbReference type="Gene3D" id="1.20.120.350">
    <property type="entry name" value="Voltage-gated potassium channels. Chain C"/>
    <property type="match status" value="1"/>
</dbReference>
<keyword evidence="2 5" id="KW-0812">Transmembrane</keyword>
<comment type="caution">
    <text evidence="6">The sequence shown here is derived from an EMBL/GenBank/DDBJ whole genome shotgun (WGS) entry which is preliminary data.</text>
</comment>
<protein>
    <submittedName>
        <fullName evidence="6">Transporter</fullName>
    </submittedName>
</protein>
<evidence type="ECO:0000313" key="7">
    <source>
        <dbReference type="Proteomes" id="UP001589836"/>
    </source>
</evidence>
<reference evidence="6 7" key="1">
    <citation type="submission" date="2024-09" db="EMBL/GenBank/DDBJ databases">
        <authorList>
            <person name="Sun Q."/>
            <person name="Mori K."/>
        </authorList>
    </citation>
    <scope>NUCLEOTIDE SEQUENCE [LARGE SCALE GENOMIC DNA]</scope>
    <source>
        <strain evidence="6 7">NCAIM B.02529</strain>
    </source>
</reference>
<evidence type="ECO:0000256" key="3">
    <source>
        <dbReference type="ARBA" id="ARBA00022989"/>
    </source>
</evidence>
<dbReference type="EMBL" id="JBHLTP010000010">
    <property type="protein sequence ID" value="MFC0524302.1"/>
    <property type="molecule type" value="Genomic_DNA"/>
</dbReference>
<keyword evidence="7" id="KW-1185">Reference proteome</keyword>
<evidence type="ECO:0000256" key="2">
    <source>
        <dbReference type="ARBA" id="ARBA00022692"/>
    </source>
</evidence>
<feature type="transmembrane region" description="Helical" evidence="5">
    <location>
        <begin position="109"/>
        <end position="129"/>
    </location>
</feature>
<feature type="transmembrane region" description="Helical" evidence="5">
    <location>
        <begin position="6"/>
        <end position="24"/>
    </location>
</feature>
<gene>
    <name evidence="6" type="ORF">ACFFGV_12065</name>
</gene>
<keyword evidence="3 5" id="KW-1133">Transmembrane helix</keyword>
<accession>A0ABV6LPI7</accession>
<dbReference type="Proteomes" id="UP001589836">
    <property type="component" value="Unassembled WGS sequence"/>
</dbReference>
<organism evidence="6 7">
    <name type="scientific">Pontibacillus salicampi</name>
    <dbReference type="NCBI Taxonomy" id="1449801"/>
    <lineage>
        <taxon>Bacteria</taxon>
        <taxon>Bacillati</taxon>
        <taxon>Bacillota</taxon>
        <taxon>Bacilli</taxon>
        <taxon>Bacillales</taxon>
        <taxon>Bacillaceae</taxon>
        <taxon>Pontibacillus</taxon>
    </lineage>
</organism>
<dbReference type="InterPro" id="IPR027359">
    <property type="entry name" value="Volt_channel_dom_sf"/>
</dbReference>
<name>A0ABV6LPI7_9BACI</name>
<sequence>MVIFQRLYEAIMIVLVMFTIMTLWTEQSYNTMINRFVWLVFFIDFIVRLWRADQKWDFMKRNPFLVIAVIPLDQFFQVARIVRLIYLFRIKTITKYYIQPFIEKITYQSKVVIVAGFLGVLAIQAIILWNVEANITSLWMSSSLVMQQLMFFGHRSIEVDQTITLWFFVFTSILGVLLHGLALQWVFSKLEPVFHQIKKSFES</sequence>
<proteinExistence type="predicted"/>